<keyword evidence="3" id="KW-1185">Reference proteome</keyword>
<evidence type="ECO:0000256" key="1">
    <source>
        <dbReference type="SAM" id="MobiDB-lite"/>
    </source>
</evidence>
<protein>
    <submittedName>
        <fullName evidence="2">Uncharacterized protein</fullName>
    </submittedName>
</protein>
<reference evidence="2 3" key="1">
    <citation type="submission" date="2023-03" db="EMBL/GenBank/DDBJ databases">
        <title>WGS of Gossypium arboreum.</title>
        <authorList>
            <person name="Yu D."/>
        </authorList>
    </citation>
    <scope>NUCLEOTIDE SEQUENCE [LARGE SCALE GENOMIC DNA]</scope>
    <source>
        <tissue evidence="2">Leaf</tissue>
    </source>
</reference>
<evidence type="ECO:0000313" key="2">
    <source>
        <dbReference type="EMBL" id="KAK5818032.1"/>
    </source>
</evidence>
<name>A0ABR0P9T5_GOSAR</name>
<comment type="caution">
    <text evidence="2">The sequence shown here is derived from an EMBL/GenBank/DDBJ whole genome shotgun (WGS) entry which is preliminary data.</text>
</comment>
<dbReference type="Proteomes" id="UP001358586">
    <property type="component" value="Chromosome 7"/>
</dbReference>
<accession>A0ABR0P9T5</accession>
<feature type="region of interest" description="Disordered" evidence="1">
    <location>
        <begin position="1"/>
        <end position="34"/>
    </location>
</feature>
<sequence length="168" mass="18867">MYTGVGETNEARHDRVTQPCAPTRPKNTGMGRMSDAPKFKIYETHGYTMSSSRGKKTIVPASKKRKGAVSSSGSTAKICHPFFQVPLGPQEELYQILRARPLGVGRYIDWVALEHIHLADAVRALLTTDPWGLFFEIVELKYLEFTLELCSMFHLQTVMTTFDDPGML</sequence>
<gene>
    <name evidence="2" type="ORF">PVK06_022963</name>
</gene>
<proteinExistence type="predicted"/>
<feature type="region of interest" description="Disordered" evidence="1">
    <location>
        <begin position="53"/>
        <end position="72"/>
    </location>
</feature>
<dbReference type="EMBL" id="JARKNE010000007">
    <property type="protein sequence ID" value="KAK5818032.1"/>
    <property type="molecule type" value="Genomic_DNA"/>
</dbReference>
<organism evidence="2 3">
    <name type="scientific">Gossypium arboreum</name>
    <name type="common">Tree cotton</name>
    <name type="synonym">Gossypium nanking</name>
    <dbReference type="NCBI Taxonomy" id="29729"/>
    <lineage>
        <taxon>Eukaryota</taxon>
        <taxon>Viridiplantae</taxon>
        <taxon>Streptophyta</taxon>
        <taxon>Embryophyta</taxon>
        <taxon>Tracheophyta</taxon>
        <taxon>Spermatophyta</taxon>
        <taxon>Magnoliopsida</taxon>
        <taxon>eudicotyledons</taxon>
        <taxon>Gunneridae</taxon>
        <taxon>Pentapetalae</taxon>
        <taxon>rosids</taxon>
        <taxon>malvids</taxon>
        <taxon>Malvales</taxon>
        <taxon>Malvaceae</taxon>
        <taxon>Malvoideae</taxon>
        <taxon>Gossypium</taxon>
    </lineage>
</organism>
<evidence type="ECO:0000313" key="3">
    <source>
        <dbReference type="Proteomes" id="UP001358586"/>
    </source>
</evidence>